<organism evidence="2 3">
    <name type="scientific">Glomus cerebriforme</name>
    <dbReference type="NCBI Taxonomy" id="658196"/>
    <lineage>
        <taxon>Eukaryota</taxon>
        <taxon>Fungi</taxon>
        <taxon>Fungi incertae sedis</taxon>
        <taxon>Mucoromycota</taxon>
        <taxon>Glomeromycotina</taxon>
        <taxon>Glomeromycetes</taxon>
        <taxon>Glomerales</taxon>
        <taxon>Glomeraceae</taxon>
        <taxon>Glomus</taxon>
    </lineage>
</organism>
<keyword evidence="1" id="KW-1133">Transmembrane helix</keyword>
<feature type="non-terminal residue" evidence="2">
    <location>
        <position position="1"/>
    </location>
</feature>
<evidence type="ECO:0000313" key="2">
    <source>
        <dbReference type="EMBL" id="RIA86047.1"/>
    </source>
</evidence>
<protein>
    <submittedName>
        <fullName evidence="2">Uncharacterized protein</fullName>
    </submittedName>
</protein>
<dbReference type="Proteomes" id="UP000265703">
    <property type="component" value="Unassembled WGS sequence"/>
</dbReference>
<feature type="transmembrane region" description="Helical" evidence="1">
    <location>
        <begin position="63"/>
        <end position="81"/>
    </location>
</feature>
<proteinExistence type="predicted"/>
<accession>A0A397SQ36</accession>
<sequence>TSFFLSHITDGTVFKKTRNHGIKIVHHAGSHLSAFQLIFWYIQSYLSQEVRCHKNRENSLCTYYWNISPMIVLFTVLATLVSDCFHL</sequence>
<keyword evidence="1" id="KW-0812">Transmembrane</keyword>
<dbReference type="EMBL" id="QKYT01000387">
    <property type="protein sequence ID" value="RIA86047.1"/>
    <property type="molecule type" value="Genomic_DNA"/>
</dbReference>
<reference evidence="2 3" key="1">
    <citation type="submission" date="2018-06" db="EMBL/GenBank/DDBJ databases">
        <title>Comparative genomics reveals the genomic features of Rhizophagus irregularis, R. cerebriforme, R. diaphanum and Gigaspora rosea, and their symbiotic lifestyle signature.</title>
        <authorList>
            <person name="Morin E."/>
            <person name="San Clemente H."/>
            <person name="Chen E.C.H."/>
            <person name="De La Providencia I."/>
            <person name="Hainaut M."/>
            <person name="Kuo A."/>
            <person name="Kohler A."/>
            <person name="Murat C."/>
            <person name="Tang N."/>
            <person name="Roy S."/>
            <person name="Loubradou J."/>
            <person name="Henrissat B."/>
            <person name="Grigoriev I.V."/>
            <person name="Corradi N."/>
            <person name="Roux C."/>
            <person name="Martin F.M."/>
        </authorList>
    </citation>
    <scope>NUCLEOTIDE SEQUENCE [LARGE SCALE GENOMIC DNA]</scope>
    <source>
        <strain evidence="2 3">DAOM 227022</strain>
    </source>
</reference>
<keyword evidence="1" id="KW-0472">Membrane</keyword>
<evidence type="ECO:0000313" key="3">
    <source>
        <dbReference type="Proteomes" id="UP000265703"/>
    </source>
</evidence>
<feature type="transmembrane region" description="Helical" evidence="1">
    <location>
        <begin position="24"/>
        <end position="43"/>
    </location>
</feature>
<evidence type="ECO:0000256" key="1">
    <source>
        <dbReference type="SAM" id="Phobius"/>
    </source>
</evidence>
<gene>
    <name evidence="2" type="ORF">C1645_780505</name>
</gene>
<name>A0A397SQ36_9GLOM</name>
<dbReference type="AlphaFoldDB" id="A0A397SQ36"/>
<comment type="caution">
    <text evidence="2">The sequence shown here is derived from an EMBL/GenBank/DDBJ whole genome shotgun (WGS) entry which is preliminary data.</text>
</comment>
<keyword evidence="3" id="KW-1185">Reference proteome</keyword>